<feature type="compositionally biased region" description="Basic and acidic residues" evidence="1">
    <location>
        <begin position="70"/>
        <end position="84"/>
    </location>
</feature>
<feature type="compositionally biased region" description="Basic and acidic residues" evidence="1">
    <location>
        <begin position="981"/>
        <end position="990"/>
    </location>
</feature>
<evidence type="ECO:0000313" key="4">
    <source>
        <dbReference type="Proteomes" id="UP000749293"/>
    </source>
</evidence>
<gene>
    <name evidence="3" type="ORF">GMORB2_4456</name>
</gene>
<feature type="compositionally biased region" description="Polar residues" evidence="1">
    <location>
        <begin position="241"/>
        <end position="250"/>
    </location>
</feature>
<dbReference type="OrthoDB" id="9996895at2759"/>
<feature type="compositionally biased region" description="Polar residues" evidence="1">
    <location>
        <begin position="126"/>
        <end position="139"/>
    </location>
</feature>
<feature type="region of interest" description="Disordered" evidence="1">
    <location>
        <begin position="33"/>
        <end position="139"/>
    </location>
</feature>
<dbReference type="AlphaFoldDB" id="A0A9P4YNF0"/>
<reference evidence="3" key="1">
    <citation type="submission" date="2020-03" db="EMBL/GenBank/DDBJ databases">
        <title>Site-based positive gene gene selection in Geosmithia morbida across the United States reveals a broad range of putative effectors and factors for local host and environmental adapation.</title>
        <authorList>
            <person name="Onufrak A."/>
            <person name="Murdoch R.W."/>
            <person name="Gazis R."/>
            <person name="Huff M."/>
            <person name="Staton M."/>
            <person name="Klingeman W."/>
            <person name="Hadziabdic D."/>
        </authorList>
    </citation>
    <scope>NUCLEOTIDE SEQUENCE</scope>
    <source>
        <strain evidence="3">1262</strain>
    </source>
</reference>
<feature type="region of interest" description="Disordered" evidence="1">
    <location>
        <begin position="651"/>
        <end position="674"/>
    </location>
</feature>
<feature type="region of interest" description="Disordered" evidence="1">
    <location>
        <begin position="486"/>
        <end position="540"/>
    </location>
</feature>
<feature type="domain" description="AAA+ ATPase" evidence="2">
    <location>
        <begin position="559"/>
        <end position="751"/>
    </location>
</feature>
<feature type="compositionally biased region" description="Basic and acidic residues" evidence="1">
    <location>
        <begin position="492"/>
        <end position="501"/>
    </location>
</feature>
<dbReference type="InterPro" id="IPR027417">
    <property type="entry name" value="P-loop_NTPase"/>
</dbReference>
<feature type="region of interest" description="Disordered" evidence="1">
    <location>
        <begin position="973"/>
        <end position="1013"/>
    </location>
</feature>
<comment type="caution">
    <text evidence="3">The sequence shown here is derived from an EMBL/GenBank/DDBJ whole genome shotgun (WGS) entry which is preliminary data.</text>
</comment>
<accession>A0A9P4YNF0</accession>
<organism evidence="3 4">
    <name type="scientific">Geosmithia morbida</name>
    <dbReference type="NCBI Taxonomy" id="1094350"/>
    <lineage>
        <taxon>Eukaryota</taxon>
        <taxon>Fungi</taxon>
        <taxon>Dikarya</taxon>
        <taxon>Ascomycota</taxon>
        <taxon>Pezizomycotina</taxon>
        <taxon>Sordariomycetes</taxon>
        <taxon>Hypocreomycetidae</taxon>
        <taxon>Hypocreales</taxon>
        <taxon>Bionectriaceae</taxon>
        <taxon>Geosmithia</taxon>
    </lineage>
</organism>
<dbReference type="EMBL" id="JAANYQ010000021">
    <property type="protein sequence ID" value="KAF4119790.1"/>
    <property type="molecule type" value="Genomic_DNA"/>
</dbReference>
<feature type="region of interest" description="Disordered" evidence="1">
    <location>
        <begin position="209"/>
        <end position="298"/>
    </location>
</feature>
<dbReference type="SUPFAM" id="SSF52540">
    <property type="entry name" value="P-loop containing nucleoside triphosphate hydrolases"/>
    <property type="match status" value="1"/>
</dbReference>
<dbReference type="GO" id="GO:0016887">
    <property type="term" value="F:ATP hydrolysis activity"/>
    <property type="evidence" value="ECO:0007669"/>
    <property type="project" value="InterPro"/>
</dbReference>
<keyword evidence="4" id="KW-1185">Reference proteome</keyword>
<dbReference type="Proteomes" id="UP000749293">
    <property type="component" value="Unassembled WGS sequence"/>
</dbReference>
<feature type="compositionally biased region" description="Polar residues" evidence="1">
    <location>
        <begin position="86"/>
        <end position="95"/>
    </location>
</feature>
<dbReference type="InterPro" id="IPR003593">
    <property type="entry name" value="AAA+_ATPase"/>
</dbReference>
<proteinExistence type="predicted"/>
<dbReference type="PANTHER" id="PTHR23389:SF21">
    <property type="entry name" value="ATPASE FAMILY AAA DOMAIN-CONTAINING PROTEIN 5"/>
    <property type="match status" value="1"/>
</dbReference>
<feature type="region of interest" description="Disordered" evidence="1">
    <location>
        <begin position="615"/>
        <end position="639"/>
    </location>
</feature>
<dbReference type="RefSeq" id="XP_035318442.1">
    <property type="nucleotide sequence ID" value="XM_035466431.1"/>
</dbReference>
<dbReference type="PANTHER" id="PTHR23389">
    <property type="entry name" value="CHROMOSOME TRANSMISSION FIDELITY FACTOR 18"/>
    <property type="match status" value="1"/>
</dbReference>
<dbReference type="GeneID" id="55970684"/>
<feature type="region of interest" description="Disordered" evidence="1">
    <location>
        <begin position="1"/>
        <end position="21"/>
    </location>
</feature>
<evidence type="ECO:0000259" key="2">
    <source>
        <dbReference type="SMART" id="SM00382"/>
    </source>
</evidence>
<feature type="region of interest" description="Disordered" evidence="1">
    <location>
        <begin position="164"/>
        <end position="185"/>
    </location>
</feature>
<feature type="compositionally biased region" description="Acidic residues" evidence="1">
    <location>
        <begin position="516"/>
        <end position="534"/>
    </location>
</feature>
<dbReference type="GO" id="GO:0003677">
    <property type="term" value="F:DNA binding"/>
    <property type="evidence" value="ECO:0007669"/>
    <property type="project" value="TreeGrafter"/>
</dbReference>
<dbReference type="GO" id="GO:0005524">
    <property type="term" value="F:ATP binding"/>
    <property type="evidence" value="ECO:0007669"/>
    <property type="project" value="InterPro"/>
</dbReference>
<dbReference type="GO" id="GO:0005634">
    <property type="term" value="C:nucleus"/>
    <property type="evidence" value="ECO:0007669"/>
    <property type="project" value="TreeGrafter"/>
</dbReference>
<dbReference type="SMART" id="SM00382">
    <property type="entry name" value="AAA"/>
    <property type="match status" value="1"/>
</dbReference>
<dbReference type="InterPro" id="IPR003959">
    <property type="entry name" value="ATPase_AAA_core"/>
</dbReference>
<feature type="region of interest" description="Disordered" evidence="1">
    <location>
        <begin position="1101"/>
        <end position="1126"/>
    </location>
</feature>
<sequence>MSVEAMVQETANQAEAKKLHPFFAREPEAALNTPLACTSSTGSAQPRDSRDPEFGASTESRKRQGGNSSERQHVPDPKKQRLDVRGTQNNVQASITKHFAKPFQPEHVHTPLPERAFTSPLGDMPSNINKLSPANTPTDTVQIKSAASADSLGVSAHNSKVIRFNPKTGTLGSPPKAPQSKPPSRIVTIKYNQQDGNKRAELGQRITQILEQPPKPAKRGQGRPSRASKDTAKGKHPLFSRKTNPAPNDTKSTEHKTAPPQKRQTISMVTPKSPRKQRNPFAQPKVVNFGSTKPVGTRVPGAMHPAWPSHGMAHVRGDEFETRQLEEGWWTRQKSKKSKSQVVTINPMDVVYDCTMAQLHMESYWENAPRPPELRLPKRRFQSGRKLQKEIRPQLRTLTGYPGPVQDDPDLDELAGPTPRSTHPAVAHLFRMLETNLSAYDRSTCETCTWAQKYAPTNSDQVLQAGKEAIYLRHWLETLKVQSVEVGGGEGGKAKDKADKAPRKRRKNKLDGFVVDSDEEEEDDLDEVAEEETDWSPAGSAFRPKTVIRTNCRKNAGRLPNTVVISGPHGSGKTAAVYAVAKELGFEVFEINSGSRRSGKDLLERVGDMTRNHLVQRHQADGSTDTEQGTDDETANDVKSGKQGMMTAFFKPKTDTGTRKPTAKKGLSTKEDVKQAPKAQKQSLILLEEADVLYEEDKQFWTTLVGMMAQSKRPFIITCNDENFIPIQNLNLYGILRFSPSPSELAADVCLLIAANEGHSLQRDAVEALYLSRGNDLRATISDLNFWCQIGVGDRRGGFDWFYLRWPKGSDLDENGDVVRVVSKDTYVKGMGWIARDVITSSDEYSTELDALNQCWHHWQLQARDWPSPLDMGVINAEISSNGSKVDRIADLNAYQEFCGLLSDMDMCSKGMFGSMLQDLVDPSLPDMPSKVKEDFVCGRQLLEADPVVHHNSLMSDITTSISNLTIHHLGYHTQRKRPERHSPSQRSEEDNGQVAAARKTTDATSKEPRQYSEGRFVALLESSFRRQPTEPRKLNRHDLSLAFDPIAVPETAASSSSHLDPSVFDRTLRMIVLDVAPWVRSIVSYDQSLMHDRKRLSSLLGEGGQKKRMRSTRSALSALEGGERGSTRRERYFQGSINPILVLNTGLETWRDIARGEVEKEEMRSQPATEFTDAASE</sequence>
<evidence type="ECO:0000256" key="1">
    <source>
        <dbReference type="SAM" id="MobiDB-lite"/>
    </source>
</evidence>
<evidence type="ECO:0000313" key="3">
    <source>
        <dbReference type="EMBL" id="KAF4119790.1"/>
    </source>
</evidence>
<protein>
    <submittedName>
        <fullName evidence="3">ATPase family associated with various cellular activities (AAA)</fullName>
    </submittedName>
</protein>
<name>A0A9P4YNF0_9HYPO</name>
<feature type="compositionally biased region" description="Polar residues" evidence="1">
    <location>
        <begin position="35"/>
        <end position="46"/>
    </location>
</feature>
<feature type="compositionally biased region" description="Basic and acidic residues" evidence="1">
    <location>
        <begin position="1000"/>
        <end position="1013"/>
    </location>
</feature>
<dbReference type="Pfam" id="PF00004">
    <property type="entry name" value="AAA"/>
    <property type="match status" value="1"/>
</dbReference>
<dbReference type="Gene3D" id="3.40.50.300">
    <property type="entry name" value="P-loop containing nucleotide triphosphate hydrolases"/>
    <property type="match status" value="1"/>
</dbReference>
<feature type="region of interest" description="Disordered" evidence="1">
    <location>
        <begin position="1159"/>
        <end position="1178"/>
    </location>
</feature>